<proteinExistence type="predicted"/>
<protein>
    <submittedName>
        <fullName evidence="1">Uncharacterized protein</fullName>
    </submittedName>
</protein>
<reference evidence="1 2" key="1">
    <citation type="submission" date="2020-06" db="EMBL/GenBank/DDBJ databases">
        <title>Draft genome of Uliginosibacterium sp. IMCC34675.</title>
        <authorList>
            <person name="Song J."/>
        </authorList>
    </citation>
    <scope>NUCLEOTIDE SEQUENCE [LARGE SCALE GENOMIC DNA]</scope>
    <source>
        <strain evidence="1 2">IMCC34675</strain>
    </source>
</reference>
<dbReference type="RefSeq" id="WP_170021379.1">
    <property type="nucleotide sequence ID" value="NZ_JABCSC020000002.1"/>
</dbReference>
<organism evidence="1 2">
    <name type="scientific">Uliginosibacterium aquaticum</name>
    <dbReference type="NCBI Taxonomy" id="2731212"/>
    <lineage>
        <taxon>Bacteria</taxon>
        <taxon>Pseudomonadati</taxon>
        <taxon>Pseudomonadota</taxon>
        <taxon>Betaproteobacteria</taxon>
        <taxon>Rhodocyclales</taxon>
        <taxon>Zoogloeaceae</taxon>
        <taxon>Uliginosibacterium</taxon>
    </lineage>
</organism>
<evidence type="ECO:0000313" key="2">
    <source>
        <dbReference type="Proteomes" id="UP000778523"/>
    </source>
</evidence>
<comment type="caution">
    <text evidence="1">The sequence shown here is derived from an EMBL/GenBank/DDBJ whole genome shotgun (WGS) entry which is preliminary data.</text>
</comment>
<dbReference type="EMBL" id="JABCSC020000002">
    <property type="protein sequence ID" value="NSL54869.1"/>
    <property type="molecule type" value="Genomic_DNA"/>
</dbReference>
<keyword evidence="2" id="KW-1185">Reference proteome</keyword>
<sequence length="144" mass="15725">MGAMYSVYPLTAEIKPWLDEMSVEYPPSPEGRNPHLAEIQSALAQLEGYSIKALTAEVGKTWQALLESTQGPEENGWTLLSIIQVTDGPNDFYFEKGWPDLIVKIMHLISSFTGPLVLICDAGDPPLVVSADADPSALYEAWGT</sequence>
<evidence type="ECO:0000313" key="1">
    <source>
        <dbReference type="EMBL" id="NSL54869.1"/>
    </source>
</evidence>
<dbReference type="Proteomes" id="UP000778523">
    <property type="component" value="Unassembled WGS sequence"/>
</dbReference>
<accession>A0ABX2IE36</accession>
<gene>
    <name evidence="1" type="ORF">HJ583_007520</name>
</gene>
<name>A0ABX2IE36_9RHOO</name>